<reference evidence="1 2" key="1">
    <citation type="journal article" date="2016" name="Nat. Commun.">
        <title>Thousands of microbial genomes shed light on interconnected biogeochemical processes in an aquifer system.</title>
        <authorList>
            <person name="Anantharaman K."/>
            <person name="Brown C.T."/>
            <person name="Hug L.A."/>
            <person name="Sharon I."/>
            <person name="Castelle C.J."/>
            <person name="Probst A.J."/>
            <person name="Thomas B.C."/>
            <person name="Singh A."/>
            <person name="Wilkins M.J."/>
            <person name="Karaoz U."/>
            <person name="Brodie E.L."/>
            <person name="Williams K.H."/>
            <person name="Hubbard S.S."/>
            <person name="Banfield J.F."/>
        </authorList>
    </citation>
    <scope>NUCLEOTIDE SEQUENCE [LARGE SCALE GENOMIC DNA]</scope>
</reference>
<dbReference type="AlphaFoldDB" id="A0A1F5WGR3"/>
<comment type="caution">
    <text evidence="1">The sequence shown here is derived from an EMBL/GenBank/DDBJ whole genome shotgun (WGS) entry which is preliminary data.</text>
</comment>
<name>A0A1F5WGR3_9BACT</name>
<evidence type="ECO:0000313" key="1">
    <source>
        <dbReference type="EMBL" id="OGF74826.1"/>
    </source>
</evidence>
<evidence type="ECO:0000313" key="2">
    <source>
        <dbReference type="Proteomes" id="UP000178406"/>
    </source>
</evidence>
<sequence>MQLQVANWRYPRHAFFEGNTLKMEVARVVCQHCSTCSRRVETVESQLKGTNVAWRWETANGGLYLAVELPDGAGETHARLGSLLGLPIRST</sequence>
<protein>
    <submittedName>
        <fullName evidence="1">Uncharacterized protein</fullName>
    </submittedName>
</protein>
<dbReference type="Proteomes" id="UP000178406">
    <property type="component" value="Unassembled WGS sequence"/>
</dbReference>
<accession>A0A1F5WGR3</accession>
<dbReference type="EMBL" id="MFHQ01000003">
    <property type="protein sequence ID" value="OGF74826.1"/>
    <property type="molecule type" value="Genomic_DNA"/>
</dbReference>
<organism evidence="1 2">
    <name type="scientific">Candidatus Giovannonibacteria bacterium RIFCSPHIGHO2_02_FULL_46_20</name>
    <dbReference type="NCBI Taxonomy" id="1798338"/>
    <lineage>
        <taxon>Bacteria</taxon>
        <taxon>Candidatus Giovannoniibacteriota</taxon>
    </lineage>
</organism>
<gene>
    <name evidence="1" type="ORF">A3J56_02605</name>
</gene>
<proteinExistence type="predicted"/>